<dbReference type="InterPro" id="IPR000620">
    <property type="entry name" value="EamA_dom"/>
</dbReference>
<evidence type="ECO:0000256" key="3">
    <source>
        <dbReference type="ARBA" id="ARBA00022692"/>
    </source>
</evidence>
<keyword evidence="2" id="KW-1003">Cell membrane</keyword>
<comment type="caution">
    <text evidence="6">The sequence shown here is derived from an EMBL/GenBank/DDBJ whole genome shotgun (WGS) entry which is preliminary data.</text>
</comment>
<evidence type="ECO:0000256" key="4">
    <source>
        <dbReference type="ARBA" id="ARBA00022989"/>
    </source>
</evidence>
<sequence length="313" mass="33059">MSKTLKTHNEHLGVLVILFASLLWGTTGTAATYAPDVSPLAIGAFSMGVGGLLLAIFACNTIRKDRRILKSNKAILLTGALALAVYPLAFYSSMRMAGVAIGTVVSIASAPFFVAFLECLFGKEKSIDTRWVISLIVGATGILLLTLSETSTSTQTDIQHMKYIGIALGLLAGFTYATYAWAAKMLITEGIHSKSAMGSIFGLGSLLLLPSLFFTGGNLFATPINTSVALYMAFVPMFLGYVCFGYGLKTVSASKASLLTLFEPAVAAVFAVVVVGEHIGVSGWGGIGLIMVCLLLQSYQPKNRESLLATQSQ</sequence>
<dbReference type="AlphaFoldDB" id="A0A837G7U5"/>
<evidence type="ECO:0000256" key="2">
    <source>
        <dbReference type="ARBA" id="ARBA00022475"/>
    </source>
</evidence>
<keyword evidence="5" id="KW-0472">Membrane</keyword>
<keyword evidence="3" id="KW-0812">Transmembrane</keyword>
<reference evidence="6" key="1">
    <citation type="journal article" date="2015" name="BMC Genomics">
        <title>Genome mining reveals unlocked bioactive potential of marine Gram-negative bacteria.</title>
        <authorList>
            <person name="Machado H."/>
            <person name="Sonnenschein E.C."/>
            <person name="Melchiorsen J."/>
            <person name="Gram L."/>
        </authorList>
    </citation>
    <scope>NUCLEOTIDE SEQUENCE</scope>
    <source>
        <strain evidence="6">S2052</strain>
    </source>
</reference>
<keyword evidence="4" id="KW-1133">Transmembrane helix</keyword>
<dbReference type="PANTHER" id="PTHR32322:SF18">
    <property type="entry name" value="S-ADENOSYLMETHIONINE_S-ADENOSYLHOMOCYSTEINE TRANSPORTER"/>
    <property type="match status" value="1"/>
</dbReference>
<dbReference type="InterPro" id="IPR050638">
    <property type="entry name" value="AA-Vitamin_Transporters"/>
</dbReference>
<evidence type="ECO:0000256" key="5">
    <source>
        <dbReference type="ARBA" id="ARBA00023136"/>
    </source>
</evidence>
<name>A0A837G7U5_9VIBR</name>
<gene>
    <name evidence="6" type="ORF">TW71_11000</name>
</gene>
<organism evidence="6">
    <name type="scientific">Vibrio coralliilyticus</name>
    <dbReference type="NCBI Taxonomy" id="190893"/>
    <lineage>
        <taxon>Bacteria</taxon>
        <taxon>Pseudomonadati</taxon>
        <taxon>Pseudomonadota</taxon>
        <taxon>Gammaproteobacteria</taxon>
        <taxon>Vibrionales</taxon>
        <taxon>Vibrionaceae</taxon>
        <taxon>Vibrio</taxon>
    </lineage>
</organism>
<dbReference type="SUPFAM" id="SSF103481">
    <property type="entry name" value="Multidrug resistance efflux transporter EmrE"/>
    <property type="match status" value="2"/>
</dbReference>
<dbReference type="GO" id="GO:0005886">
    <property type="term" value="C:plasma membrane"/>
    <property type="evidence" value="ECO:0007669"/>
    <property type="project" value="UniProtKB-SubCell"/>
</dbReference>
<dbReference type="PANTHER" id="PTHR32322">
    <property type="entry name" value="INNER MEMBRANE TRANSPORTER"/>
    <property type="match status" value="1"/>
</dbReference>
<dbReference type="RefSeq" id="WP_045985914.1">
    <property type="nucleotide sequence ID" value="NZ_CP063052.1"/>
</dbReference>
<dbReference type="EMBL" id="JXXR01000011">
    <property type="protein sequence ID" value="KJY73290.1"/>
    <property type="molecule type" value="Genomic_DNA"/>
</dbReference>
<evidence type="ECO:0000256" key="1">
    <source>
        <dbReference type="ARBA" id="ARBA00004651"/>
    </source>
</evidence>
<evidence type="ECO:0000313" key="6">
    <source>
        <dbReference type="EMBL" id="KJY73290.1"/>
    </source>
</evidence>
<protein>
    <submittedName>
        <fullName evidence="6">Membrane protein</fullName>
    </submittedName>
</protein>
<comment type="subcellular location">
    <subcellularLocation>
        <location evidence="1">Cell membrane</location>
        <topology evidence="1">Multi-pass membrane protein</topology>
    </subcellularLocation>
</comment>
<dbReference type="InterPro" id="IPR037185">
    <property type="entry name" value="EmrE-like"/>
</dbReference>
<dbReference type="Pfam" id="PF00892">
    <property type="entry name" value="EamA"/>
    <property type="match status" value="2"/>
</dbReference>
<proteinExistence type="predicted"/>
<accession>A0A837G7U5</accession>